<dbReference type="InterPro" id="IPR004358">
    <property type="entry name" value="Sig_transdc_His_kin-like_C"/>
</dbReference>
<dbReference type="SUPFAM" id="SSF55785">
    <property type="entry name" value="PYP-like sensor domain (PAS domain)"/>
    <property type="match status" value="1"/>
</dbReference>
<dbReference type="SMART" id="SM00091">
    <property type="entry name" value="PAS"/>
    <property type="match status" value="1"/>
</dbReference>
<sequence length="671" mass="71259">MTTVLVVDDRAANREVARDALDEGGYDVIEASDGRQALQLARSQHPDVVLTDMLMPGIDGYQFAQEMRDDPETTGIPLIFYTANYSQAEVRPLAEAVGVSRIVEKTAPPQELLDAIAESLRESPAAEARPRGTQATQHIGVLNAKLLEKTGALDESEARFAAMAEASPVGIIITDRHGRATYVNPGARQITGWPDDGLLGTGWLSCLGIGPGDLTTVDGEWRAGGDRRDCRLAHPDGRDRRLTLLARSIVDGEGEVTGSVVTVDDVTAMVEAEERRRLDDLDRASEARRQATARFESLARLAGGVAHDFNNLLNIILSFGDFVDESLDDAENAVLTRDRSDGIRHDVDRIRQAGRRAADLTHQLLTFGGKEVIKPALVDLNAVVREVVDQAPTPVGGTVAVSTNLAGDLSPVKSDAGQLHQALINLVTNALEAMGPGGRLDITTENTTGTSAPGGSERLVHLSITDTGDGMSPEILDQAMEPFFTTKPKGAGPGLGLATSYGIVRQSGGRLVLESEPGRGTTAHLYLPAARPAAGPPAPEAGRTSPAGRTILVAEDEPGLREVILRILRKDGFHVLVAANGREAATMAGQYEGPLDAVLTDVVMPVMNGRELAADLAVSRPGTPILFMSGYAEPLMNEQGLIETDAAVLNKPFTRDELLAAVQRTLAAIAS</sequence>
<feature type="modified residue" description="4-aspartylphosphate" evidence="6">
    <location>
        <position position="52"/>
    </location>
</feature>
<dbReference type="PROSITE" id="PS50112">
    <property type="entry name" value="PAS"/>
    <property type="match status" value="1"/>
</dbReference>
<keyword evidence="12" id="KW-1185">Reference proteome</keyword>
<dbReference type="Gene3D" id="3.40.50.2300">
    <property type="match status" value="2"/>
</dbReference>
<dbReference type="SMART" id="SM00387">
    <property type="entry name" value="HATPase_c"/>
    <property type="match status" value="1"/>
</dbReference>
<feature type="domain" description="PAC" evidence="10">
    <location>
        <begin position="226"/>
        <end position="278"/>
    </location>
</feature>
<proteinExistence type="predicted"/>
<dbReference type="Gene3D" id="1.10.287.130">
    <property type="match status" value="1"/>
</dbReference>
<evidence type="ECO:0000256" key="6">
    <source>
        <dbReference type="PROSITE-ProRule" id="PRU00169"/>
    </source>
</evidence>
<dbReference type="Pfam" id="PF02518">
    <property type="entry name" value="HATPase_c"/>
    <property type="match status" value="1"/>
</dbReference>
<dbReference type="PROSITE" id="PS50113">
    <property type="entry name" value="PAC"/>
    <property type="match status" value="1"/>
</dbReference>
<dbReference type="PROSITE" id="PS50110">
    <property type="entry name" value="RESPONSE_REGULATORY"/>
    <property type="match status" value="2"/>
</dbReference>
<keyword evidence="4" id="KW-0418">Kinase</keyword>
<evidence type="ECO:0000259" key="10">
    <source>
        <dbReference type="PROSITE" id="PS50113"/>
    </source>
</evidence>
<dbReference type="Proteomes" id="UP001602245">
    <property type="component" value="Unassembled WGS sequence"/>
</dbReference>
<feature type="domain" description="PAS" evidence="9">
    <location>
        <begin position="156"/>
        <end position="200"/>
    </location>
</feature>
<name>A0ABW6WAB2_9ACTN</name>
<dbReference type="SUPFAM" id="SSF55874">
    <property type="entry name" value="ATPase domain of HSP90 chaperone/DNA topoisomerase II/histidine kinase"/>
    <property type="match status" value="1"/>
</dbReference>
<protein>
    <recommendedName>
        <fullName evidence="3">histidine kinase</fullName>
        <ecNumber evidence="3">2.7.13.3</ecNumber>
    </recommendedName>
</protein>
<dbReference type="CDD" id="cd00130">
    <property type="entry name" value="PAS"/>
    <property type="match status" value="1"/>
</dbReference>
<reference evidence="11 12" key="1">
    <citation type="submission" date="2024-10" db="EMBL/GenBank/DDBJ databases">
        <title>The Natural Products Discovery Center: Release of the First 8490 Sequenced Strains for Exploring Actinobacteria Biosynthetic Diversity.</title>
        <authorList>
            <person name="Kalkreuter E."/>
            <person name="Kautsar S.A."/>
            <person name="Yang D."/>
            <person name="Bader C.D."/>
            <person name="Teijaro C.N."/>
            <person name="Fluegel L."/>
            <person name="Davis C.M."/>
            <person name="Simpson J.R."/>
            <person name="Lauterbach L."/>
            <person name="Steele A.D."/>
            <person name="Gui C."/>
            <person name="Meng S."/>
            <person name="Li G."/>
            <person name="Viehrig K."/>
            <person name="Ye F."/>
            <person name="Su P."/>
            <person name="Kiefer A.F."/>
            <person name="Nichols A."/>
            <person name="Cepeda A.J."/>
            <person name="Yan W."/>
            <person name="Fan B."/>
            <person name="Jiang Y."/>
            <person name="Adhikari A."/>
            <person name="Zheng C.-J."/>
            <person name="Schuster L."/>
            <person name="Cowan T.M."/>
            <person name="Smanski M.J."/>
            <person name="Chevrette M.G."/>
            <person name="De Carvalho L.P.S."/>
            <person name="Shen B."/>
        </authorList>
    </citation>
    <scope>NUCLEOTIDE SEQUENCE [LARGE SCALE GENOMIC DNA]</scope>
    <source>
        <strain evidence="11 12">NPDC000087</strain>
    </source>
</reference>
<dbReference type="EC" id="2.7.13.3" evidence="3"/>
<dbReference type="InterPro" id="IPR003594">
    <property type="entry name" value="HATPase_dom"/>
</dbReference>
<evidence type="ECO:0000256" key="1">
    <source>
        <dbReference type="ARBA" id="ARBA00000085"/>
    </source>
</evidence>
<evidence type="ECO:0000256" key="2">
    <source>
        <dbReference type="ARBA" id="ARBA00004236"/>
    </source>
</evidence>
<evidence type="ECO:0000259" key="9">
    <source>
        <dbReference type="PROSITE" id="PS50112"/>
    </source>
</evidence>
<dbReference type="EMBL" id="JBIAZU010000001">
    <property type="protein sequence ID" value="MFF5289450.1"/>
    <property type="molecule type" value="Genomic_DNA"/>
</dbReference>
<accession>A0ABW6WAB2</accession>
<dbReference type="Gene3D" id="3.30.450.20">
    <property type="entry name" value="PAS domain"/>
    <property type="match status" value="1"/>
</dbReference>
<dbReference type="InterPro" id="IPR035965">
    <property type="entry name" value="PAS-like_dom_sf"/>
</dbReference>
<dbReference type="SUPFAM" id="SSF52172">
    <property type="entry name" value="CheY-like"/>
    <property type="match status" value="2"/>
</dbReference>
<dbReference type="InterPro" id="IPR013656">
    <property type="entry name" value="PAS_4"/>
</dbReference>
<dbReference type="Gene3D" id="3.30.565.10">
    <property type="entry name" value="Histidine kinase-like ATPase, C-terminal domain"/>
    <property type="match status" value="1"/>
</dbReference>
<dbReference type="InterPro" id="IPR000014">
    <property type="entry name" value="PAS"/>
</dbReference>
<dbReference type="InterPro" id="IPR036890">
    <property type="entry name" value="HATPase_C_sf"/>
</dbReference>
<evidence type="ECO:0000259" key="8">
    <source>
        <dbReference type="PROSITE" id="PS50110"/>
    </source>
</evidence>
<feature type="modified residue" description="4-aspartylphosphate" evidence="6">
    <location>
        <position position="601"/>
    </location>
</feature>
<organism evidence="11 12">
    <name type="scientific">Paractinoplanes globisporus</name>
    <dbReference type="NCBI Taxonomy" id="113565"/>
    <lineage>
        <taxon>Bacteria</taxon>
        <taxon>Bacillati</taxon>
        <taxon>Actinomycetota</taxon>
        <taxon>Actinomycetes</taxon>
        <taxon>Micromonosporales</taxon>
        <taxon>Micromonosporaceae</taxon>
        <taxon>Paractinoplanes</taxon>
    </lineage>
</organism>
<dbReference type="Pfam" id="PF00072">
    <property type="entry name" value="Response_reg"/>
    <property type="match status" value="2"/>
</dbReference>
<dbReference type="PROSITE" id="PS50109">
    <property type="entry name" value="HIS_KIN"/>
    <property type="match status" value="1"/>
</dbReference>
<evidence type="ECO:0000256" key="4">
    <source>
        <dbReference type="ARBA" id="ARBA00022777"/>
    </source>
</evidence>
<keyword evidence="5" id="KW-0902">Two-component regulatory system</keyword>
<keyword evidence="4" id="KW-0808">Transferase</keyword>
<dbReference type="InterPro" id="IPR036097">
    <property type="entry name" value="HisK_dim/P_sf"/>
</dbReference>
<evidence type="ECO:0000256" key="5">
    <source>
        <dbReference type="ARBA" id="ARBA00023012"/>
    </source>
</evidence>
<evidence type="ECO:0000256" key="3">
    <source>
        <dbReference type="ARBA" id="ARBA00012438"/>
    </source>
</evidence>
<dbReference type="NCBIfam" id="TIGR00229">
    <property type="entry name" value="sensory_box"/>
    <property type="match status" value="1"/>
</dbReference>
<keyword evidence="6" id="KW-0597">Phosphoprotein</keyword>
<evidence type="ECO:0000313" key="12">
    <source>
        <dbReference type="Proteomes" id="UP001602245"/>
    </source>
</evidence>
<dbReference type="PRINTS" id="PR00344">
    <property type="entry name" value="BCTRLSENSOR"/>
</dbReference>
<dbReference type="SUPFAM" id="SSF47384">
    <property type="entry name" value="Homodimeric domain of signal transducing histidine kinase"/>
    <property type="match status" value="1"/>
</dbReference>
<gene>
    <name evidence="11" type="ORF">ACFY35_08435</name>
</gene>
<dbReference type="InterPro" id="IPR005467">
    <property type="entry name" value="His_kinase_dom"/>
</dbReference>
<dbReference type="InterPro" id="IPR011006">
    <property type="entry name" value="CheY-like_superfamily"/>
</dbReference>
<comment type="subcellular location">
    <subcellularLocation>
        <location evidence="2">Cell membrane</location>
    </subcellularLocation>
</comment>
<feature type="domain" description="Histidine kinase" evidence="7">
    <location>
        <begin position="304"/>
        <end position="531"/>
    </location>
</feature>
<feature type="domain" description="Response regulatory" evidence="8">
    <location>
        <begin position="550"/>
        <end position="666"/>
    </location>
</feature>
<dbReference type="SMART" id="SM00448">
    <property type="entry name" value="REC"/>
    <property type="match status" value="2"/>
</dbReference>
<dbReference type="PANTHER" id="PTHR43065">
    <property type="entry name" value="SENSOR HISTIDINE KINASE"/>
    <property type="match status" value="1"/>
</dbReference>
<dbReference type="RefSeq" id="WP_020509786.1">
    <property type="nucleotide sequence ID" value="NZ_JBIAZU010000001.1"/>
</dbReference>
<evidence type="ECO:0000313" key="11">
    <source>
        <dbReference type="EMBL" id="MFF5289450.1"/>
    </source>
</evidence>
<dbReference type="InterPro" id="IPR001789">
    <property type="entry name" value="Sig_transdc_resp-reg_receiver"/>
</dbReference>
<comment type="caution">
    <text evidence="11">The sequence shown here is derived from an EMBL/GenBank/DDBJ whole genome shotgun (WGS) entry which is preliminary data.</text>
</comment>
<evidence type="ECO:0000259" key="7">
    <source>
        <dbReference type="PROSITE" id="PS50109"/>
    </source>
</evidence>
<dbReference type="Pfam" id="PF08448">
    <property type="entry name" value="PAS_4"/>
    <property type="match status" value="1"/>
</dbReference>
<dbReference type="InterPro" id="IPR000700">
    <property type="entry name" value="PAS-assoc_C"/>
</dbReference>
<feature type="domain" description="Response regulatory" evidence="8">
    <location>
        <begin position="3"/>
        <end position="120"/>
    </location>
</feature>
<dbReference type="PANTHER" id="PTHR43065:SF42">
    <property type="entry name" value="TWO-COMPONENT SENSOR PPRA"/>
    <property type="match status" value="1"/>
</dbReference>
<comment type="catalytic activity">
    <reaction evidence="1">
        <text>ATP + protein L-histidine = ADP + protein N-phospho-L-histidine.</text>
        <dbReference type="EC" id="2.7.13.3"/>
    </reaction>
</comment>